<evidence type="ECO:0000256" key="6">
    <source>
        <dbReference type="ARBA" id="ARBA00023136"/>
    </source>
</evidence>
<dbReference type="PANTHER" id="PTHR43394:SF1">
    <property type="entry name" value="ATP-BINDING CASSETTE SUB-FAMILY B MEMBER 10, MITOCHONDRIAL"/>
    <property type="match status" value="1"/>
</dbReference>
<dbReference type="eggNOG" id="COG4987">
    <property type="taxonomic scope" value="Bacteria"/>
</dbReference>
<keyword evidence="2 7" id="KW-0812">Transmembrane</keyword>
<dbReference type="PhylomeDB" id="Q8CUQ9"/>
<evidence type="ECO:0000256" key="3">
    <source>
        <dbReference type="ARBA" id="ARBA00022741"/>
    </source>
</evidence>
<dbReference type="Pfam" id="PF00664">
    <property type="entry name" value="ABC_membrane"/>
    <property type="match status" value="1"/>
</dbReference>
<dbReference type="Proteomes" id="UP000000822">
    <property type="component" value="Chromosome"/>
</dbReference>
<evidence type="ECO:0000256" key="4">
    <source>
        <dbReference type="ARBA" id="ARBA00022840"/>
    </source>
</evidence>
<dbReference type="CDD" id="cd03228">
    <property type="entry name" value="ABCC_MRP_Like"/>
    <property type="match status" value="1"/>
</dbReference>
<dbReference type="InterPro" id="IPR014223">
    <property type="entry name" value="ABC_CydC/D"/>
</dbReference>
<dbReference type="InterPro" id="IPR011527">
    <property type="entry name" value="ABC1_TM_dom"/>
</dbReference>
<dbReference type="EMBL" id="BA000028">
    <property type="protein sequence ID" value="BAC13004.1"/>
    <property type="molecule type" value="Genomic_DNA"/>
</dbReference>
<name>Q8CUQ9_OCEIH</name>
<protein>
    <submittedName>
        <fullName evidence="10">ABC transporter ATP-binding protein required for expression of cytochrome bd</fullName>
    </submittedName>
</protein>
<evidence type="ECO:0000256" key="5">
    <source>
        <dbReference type="ARBA" id="ARBA00022989"/>
    </source>
</evidence>
<evidence type="ECO:0000259" key="9">
    <source>
        <dbReference type="PROSITE" id="PS50929"/>
    </source>
</evidence>
<evidence type="ECO:0000256" key="2">
    <source>
        <dbReference type="ARBA" id="ARBA00022692"/>
    </source>
</evidence>
<dbReference type="InterPro" id="IPR003439">
    <property type="entry name" value="ABC_transporter-like_ATP-bd"/>
</dbReference>
<dbReference type="InterPro" id="IPR039421">
    <property type="entry name" value="Type_1_exporter"/>
</dbReference>
<sequence length="573" mass="64961">MQELKLIMKMTLKERKDVLLSILFGFLAGVTAVALFASSGYLISKAALTPPIYTLMIIVAMVKMLGISSALSRYGERYFSHRGTFSMLRNLRVYVYEKIEPLSTTILQKYRSGDILARIVGDVESLQHFFLRVFYPPIVLMTVFIATITFTMVFSIPIAMVILIGMIIVVIIVPGLFYLYQRRIASNVRSYRGQLSSEVTEYLYGFTDLKIYGQAESKKDNILDKVNLYEQANQQANNQQAFRESLLTFVSFIVSVAVLGLAGYFVSIGNLEGILLAMLFMISLTVFEDTSNMALFPAYLEETKQSANRLEEVWNVNEETSERKKPFELESNLAPIITLENVTKRYPSTPRPVAQNISLHFEAGSKIAIVGASGSGKSTVLQLILGMIQPTDGLIRWNKDSIAYLEEETLWKHANVSLQSNHFFYGTIRENLHLANSEATDDELREALDNVNLHQIRLDDLLQEQGSNLSGGEKQRLALARLFIRSAAIWALDEPTSSLDAVTEKHIWDKIDQYSEKSTVIVVTHRLTRLQKMDEIIVMDHGKVVEKGTYHNLMQHNGYFKRMKDLENEKLNL</sequence>
<accession>Q8CUQ9</accession>
<keyword evidence="6 7" id="KW-0472">Membrane</keyword>
<evidence type="ECO:0000256" key="1">
    <source>
        <dbReference type="ARBA" id="ARBA00004651"/>
    </source>
</evidence>
<feature type="domain" description="ABC transmembrane type-1" evidence="9">
    <location>
        <begin position="19"/>
        <end position="288"/>
    </location>
</feature>
<feature type="transmembrane region" description="Helical" evidence="7">
    <location>
        <begin position="158"/>
        <end position="180"/>
    </location>
</feature>
<dbReference type="GO" id="GO:0034775">
    <property type="term" value="P:glutathione transmembrane transport"/>
    <property type="evidence" value="ECO:0007669"/>
    <property type="project" value="InterPro"/>
</dbReference>
<dbReference type="InterPro" id="IPR003593">
    <property type="entry name" value="AAA+_ATPase"/>
</dbReference>
<evidence type="ECO:0000256" key="7">
    <source>
        <dbReference type="SAM" id="Phobius"/>
    </source>
</evidence>
<reference evidence="10 11" key="2">
    <citation type="journal article" date="2002" name="Nucleic Acids Res.">
        <title>Genome sequence of Oceanobacillus iheyensis isolated from the Iheya Ridge and its unexpected adaptive capabilities to extreme environments.</title>
        <authorList>
            <person name="Takami H."/>
            <person name="Takaki Y."/>
            <person name="Uchiyama I."/>
        </authorList>
    </citation>
    <scope>NUCLEOTIDE SEQUENCE [LARGE SCALE GENOMIC DNA]</scope>
    <source>
        <strain evidence="11">DSM 14371 / CIP 107618 / JCM 11309 / KCTC 3954 / HTE831</strain>
    </source>
</reference>
<dbReference type="PROSITE" id="PS50893">
    <property type="entry name" value="ABC_TRANSPORTER_2"/>
    <property type="match status" value="1"/>
</dbReference>
<evidence type="ECO:0000313" key="11">
    <source>
        <dbReference type="Proteomes" id="UP000000822"/>
    </source>
</evidence>
<dbReference type="GO" id="GO:0005524">
    <property type="term" value="F:ATP binding"/>
    <property type="evidence" value="ECO:0007669"/>
    <property type="project" value="UniProtKB-KW"/>
</dbReference>
<dbReference type="KEGG" id="oih:OB1048"/>
<dbReference type="NCBIfam" id="TIGR02868">
    <property type="entry name" value="CydC"/>
    <property type="match status" value="1"/>
</dbReference>
<gene>
    <name evidence="10" type="ordered locus">OB1048</name>
</gene>
<keyword evidence="5 7" id="KW-1133">Transmembrane helix</keyword>
<keyword evidence="11" id="KW-1185">Reference proteome</keyword>
<dbReference type="SUPFAM" id="SSF52540">
    <property type="entry name" value="P-loop containing nucleoside triphosphate hydrolases"/>
    <property type="match status" value="1"/>
</dbReference>
<dbReference type="GO" id="GO:0015421">
    <property type="term" value="F:ABC-type oligopeptide transporter activity"/>
    <property type="evidence" value="ECO:0007669"/>
    <property type="project" value="TreeGrafter"/>
</dbReference>
<dbReference type="RefSeq" id="WP_011065450.1">
    <property type="nucleotide sequence ID" value="NC_004193.1"/>
</dbReference>
<proteinExistence type="predicted"/>
<dbReference type="InterPro" id="IPR036640">
    <property type="entry name" value="ABC1_TM_sf"/>
</dbReference>
<dbReference type="Gene3D" id="3.40.50.300">
    <property type="entry name" value="P-loop containing nucleotide triphosphate hydrolases"/>
    <property type="match status" value="1"/>
</dbReference>
<dbReference type="SUPFAM" id="SSF90123">
    <property type="entry name" value="ABC transporter transmembrane region"/>
    <property type="match status" value="1"/>
</dbReference>
<dbReference type="HOGENOM" id="CLU_000604_84_9_9"/>
<dbReference type="PROSITE" id="PS00211">
    <property type="entry name" value="ABC_TRANSPORTER_1"/>
    <property type="match status" value="1"/>
</dbReference>
<dbReference type="GO" id="GO:0005886">
    <property type="term" value="C:plasma membrane"/>
    <property type="evidence" value="ECO:0007669"/>
    <property type="project" value="UniProtKB-SubCell"/>
</dbReference>
<dbReference type="PANTHER" id="PTHR43394">
    <property type="entry name" value="ATP-DEPENDENT PERMEASE MDL1, MITOCHONDRIAL"/>
    <property type="match status" value="1"/>
</dbReference>
<dbReference type="PROSITE" id="PS50929">
    <property type="entry name" value="ABC_TM1F"/>
    <property type="match status" value="1"/>
</dbReference>
<dbReference type="Gene3D" id="1.20.1560.10">
    <property type="entry name" value="ABC transporter type 1, transmembrane domain"/>
    <property type="match status" value="1"/>
</dbReference>
<feature type="transmembrane region" description="Helical" evidence="7">
    <location>
        <begin position="133"/>
        <end position="152"/>
    </location>
</feature>
<dbReference type="CDD" id="cd18585">
    <property type="entry name" value="ABC_6TM_CydC"/>
    <property type="match status" value="1"/>
</dbReference>
<dbReference type="AlphaFoldDB" id="Q8CUQ9"/>
<keyword evidence="4 10" id="KW-0067">ATP-binding</keyword>
<dbReference type="Pfam" id="PF00005">
    <property type="entry name" value="ABC_tran"/>
    <property type="match status" value="1"/>
</dbReference>
<reference evidence="10 11" key="1">
    <citation type="journal article" date="2001" name="FEMS Microbiol. Lett.">
        <title>Oceanobacillus iheyensis gen. nov., sp. nov., a deep-sea extremely halotolerant and alkaliphilic species isolated from a depth of 1050 m on the Iheya Ridge.</title>
        <authorList>
            <person name="Lu J."/>
            <person name="Nogi Y."/>
            <person name="Takami H."/>
        </authorList>
    </citation>
    <scope>NUCLEOTIDE SEQUENCE [LARGE SCALE GENOMIC DNA]</scope>
    <source>
        <strain evidence="11">DSM 14371 / CIP 107618 / JCM 11309 / KCTC 3954 / HTE831</strain>
    </source>
</reference>
<dbReference type="OrthoDB" id="9770415at2"/>
<dbReference type="GO" id="GO:0016887">
    <property type="term" value="F:ATP hydrolysis activity"/>
    <property type="evidence" value="ECO:0007669"/>
    <property type="project" value="InterPro"/>
</dbReference>
<organism evidence="10 11">
    <name type="scientific">Oceanobacillus iheyensis (strain DSM 14371 / CIP 107618 / JCM 11309 / KCTC 3954 / HTE831)</name>
    <dbReference type="NCBI Taxonomy" id="221109"/>
    <lineage>
        <taxon>Bacteria</taxon>
        <taxon>Bacillati</taxon>
        <taxon>Bacillota</taxon>
        <taxon>Bacilli</taxon>
        <taxon>Bacillales</taxon>
        <taxon>Bacillaceae</taxon>
        <taxon>Oceanobacillus</taxon>
    </lineage>
</organism>
<feature type="transmembrane region" description="Helical" evidence="7">
    <location>
        <begin position="246"/>
        <end position="268"/>
    </location>
</feature>
<dbReference type="InterPro" id="IPR017871">
    <property type="entry name" value="ABC_transporter-like_CS"/>
</dbReference>
<dbReference type="STRING" id="221109.gene:10733286"/>
<feature type="transmembrane region" description="Helical" evidence="7">
    <location>
        <begin position="52"/>
        <end position="72"/>
    </location>
</feature>
<evidence type="ECO:0000259" key="8">
    <source>
        <dbReference type="PROSITE" id="PS50893"/>
    </source>
</evidence>
<dbReference type="InterPro" id="IPR027417">
    <property type="entry name" value="P-loop_NTPase"/>
</dbReference>
<comment type="subcellular location">
    <subcellularLocation>
        <location evidence="1">Cell membrane</location>
        <topology evidence="1">Multi-pass membrane protein</topology>
    </subcellularLocation>
</comment>
<dbReference type="GO" id="GO:0045454">
    <property type="term" value="P:cell redox homeostasis"/>
    <property type="evidence" value="ECO:0007669"/>
    <property type="project" value="InterPro"/>
</dbReference>
<keyword evidence="3" id="KW-0547">Nucleotide-binding</keyword>
<evidence type="ECO:0000313" key="10">
    <source>
        <dbReference type="EMBL" id="BAC13004.1"/>
    </source>
</evidence>
<feature type="domain" description="ABC transporter" evidence="8">
    <location>
        <begin position="337"/>
        <end position="566"/>
    </location>
</feature>
<dbReference type="SMART" id="SM00382">
    <property type="entry name" value="AAA"/>
    <property type="match status" value="1"/>
</dbReference>